<dbReference type="InterPro" id="IPR031778">
    <property type="entry name" value="Sortilin_N"/>
</dbReference>
<dbReference type="AlphaFoldDB" id="A0A1I5AW91"/>
<dbReference type="GO" id="GO:0010411">
    <property type="term" value="P:xyloglucan metabolic process"/>
    <property type="evidence" value="ECO:0007669"/>
    <property type="project" value="TreeGrafter"/>
</dbReference>
<dbReference type="CDD" id="cd15482">
    <property type="entry name" value="Sialidase_non-viral"/>
    <property type="match status" value="2"/>
</dbReference>
<protein>
    <submittedName>
        <fullName evidence="5">Sortilin, neurotensin receptor 3</fullName>
    </submittedName>
</protein>
<dbReference type="Pfam" id="PF15902">
    <property type="entry name" value="Sortilin-Vps10"/>
    <property type="match status" value="1"/>
</dbReference>
<reference evidence="5 6" key="1">
    <citation type="submission" date="2016-10" db="EMBL/GenBank/DDBJ databases">
        <authorList>
            <person name="de Groot N.N."/>
        </authorList>
    </citation>
    <scope>NUCLEOTIDE SEQUENCE [LARGE SCALE GENOMIC DNA]</scope>
    <source>
        <strain evidence="5 6">CGMCC 1.7659</strain>
    </source>
</reference>
<evidence type="ECO:0000313" key="6">
    <source>
        <dbReference type="Proteomes" id="UP000198575"/>
    </source>
</evidence>
<accession>A0A1I5AW91</accession>
<dbReference type="SUPFAM" id="SSF110296">
    <property type="entry name" value="Oligoxyloglucan reducing end-specific cellobiohydrolase"/>
    <property type="match status" value="1"/>
</dbReference>
<evidence type="ECO:0000256" key="3">
    <source>
        <dbReference type="SAM" id="SignalP"/>
    </source>
</evidence>
<dbReference type="PANTHER" id="PTHR43739">
    <property type="entry name" value="XYLOGLUCANASE (EUROFUNG)"/>
    <property type="match status" value="1"/>
</dbReference>
<evidence type="ECO:0000313" key="5">
    <source>
        <dbReference type="EMBL" id="SFN66660.1"/>
    </source>
</evidence>
<dbReference type="Gene3D" id="2.130.10.10">
    <property type="entry name" value="YVTN repeat-like/Quinoprotein amine dehydrogenase"/>
    <property type="match status" value="4"/>
</dbReference>
<dbReference type="InterPro" id="IPR015943">
    <property type="entry name" value="WD40/YVTN_repeat-like_dom_sf"/>
</dbReference>
<dbReference type="PANTHER" id="PTHR43739:SF5">
    <property type="entry name" value="EXO-ALPHA-SIALIDASE"/>
    <property type="match status" value="1"/>
</dbReference>
<dbReference type="SUPFAM" id="SSF50939">
    <property type="entry name" value="Sialidases"/>
    <property type="match status" value="1"/>
</dbReference>
<dbReference type="STRING" id="578942.SAMN05216289_14415"/>
<keyword evidence="2" id="KW-0175">Coiled coil</keyword>
<evidence type="ECO:0000259" key="4">
    <source>
        <dbReference type="Pfam" id="PF15902"/>
    </source>
</evidence>
<evidence type="ECO:0000256" key="1">
    <source>
        <dbReference type="ARBA" id="ARBA00022737"/>
    </source>
</evidence>
<keyword evidence="1" id="KW-0677">Repeat</keyword>
<dbReference type="OrthoDB" id="5711096at2"/>
<organism evidence="5 6">
    <name type="scientific">Dokdonella immobilis</name>
    <dbReference type="NCBI Taxonomy" id="578942"/>
    <lineage>
        <taxon>Bacteria</taxon>
        <taxon>Pseudomonadati</taxon>
        <taxon>Pseudomonadota</taxon>
        <taxon>Gammaproteobacteria</taxon>
        <taxon>Lysobacterales</taxon>
        <taxon>Rhodanobacteraceae</taxon>
        <taxon>Dokdonella</taxon>
    </lineage>
</organism>
<dbReference type="InterPro" id="IPR052025">
    <property type="entry name" value="Xyloglucanase_GH74"/>
</dbReference>
<gene>
    <name evidence="5" type="ORF">SAMN05216289_14415</name>
</gene>
<keyword evidence="3" id="KW-0732">Signal</keyword>
<feature type="coiled-coil region" evidence="2">
    <location>
        <begin position="890"/>
        <end position="924"/>
    </location>
</feature>
<proteinExistence type="predicted"/>
<dbReference type="Proteomes" id="UP000198575">
    <property type="component" value="Unassembled WGS sequence"/>
</dbReference>
<sequence>MPWRPLLCILLASASMATAATVDSSTFEHLDWRLVGPFRGGRVLAVSGVPGQPNHFYFGAVNGGVWESIDAGRTWNPIFDEQPIGSIGALAIAPSDPNVIYVGSGEADMRSDISQGDGMYLSRDAGKSWKHIGLGDSQQIGRILVDPSDPDLAYVAALGHPYGPNAERGVFRTRDGGAHWQRILGNDDATGAIDLAFEPGNPKVIYAALWQARRTPWNIYPPASGPGSGLYKSTDGGDSWQPLRGNGFPEAQVGRIGIALSASAPKRVYAIVDGEAGGLYRSDDAGQNWRRTSSDNRIWARGWYFGRIAADPKNADRIYALNTIVLRSDDGGSTFIPLKGDNTGDDFHDLWIDPSDPQRQILGVDQGAIVSVNGGATWSSWYNQPTAQLYHIVTDDRFPYFIYGAQQDSGAIALPNRSNSPSGITMMQFREVTAGGESGMIAPDPRNPDIIYGGRVDKLDLRTGQTRSIDPTLAEPDLYRNTWTLPLVFDRRDPGTLYYGNQKIWRTTDGGERWQAISPDLTRENPPLPPNLDKVTAANNLGLGPRRGVVYAIASSPLRDGRIWAGTDDGLIWRSDDAGTHWNNVTPKALTAWSKVGILEPSHFDADVAYAAIDRHRLDDRRPYIYRTRDAGRSWQLIVSGIRESDFVNAVREDPKRQGLLYAATELGMYVSFDDGANWQSLQRNLPRTSVRDIDVHGDDLVIGTHGRGIWILDDISALRQLDPAQPVATRLFAPAAAIRYRVADFTGTPLPRDEPMAANPFAGAAIDFRLAEDAQGPVQLAIRDARGQLVREWSSANPPEPIDVSQIGSAPEWVQPPRALASGVGMHRFVWSLHYPSLTEPANAYADGAWAPPGQYTVELRVDGQTFTQTLTVAPDPRVDLAPAGYAAAFTLARKVEALQARIGEARQEATALRKALAEKQAAATDASTRRKLAKLETDLNEISGSTPAPNPINAWAFPPKTTRSLTYLDRALGQLFGSIESADAAPSPDATAGAERLADLVEITLRDWALFRQANPVQ</sequence>
<name>A0A1I5AW91_9GAMM</name>
<keyword evidence="6" id="KW-1185">Reference proteome</keyword>
<evidence type="ECO:0000256" key="2">
    <source>
        <dbReference type="SAM" id="Coils"/>
    </source>
</evidence>
<dbReference type="InterPro" id="IPR036278">
    <property type="entry name" value="Sialidase_sf"/>
</dbReference>
<feature type="chain" id="PRO_5011487731" evidence="3">
    <location>
        <begin position="20"/>
        <end position="1020"/>
    </location>
</feature>
<dbReference type="EMBL" id="FOVF01000044">
    <property type="protein sequence ID" value="SFN66660.1"/>
    <property type="molecule type" value="Genomic_DNA"/>
</dbReference>
<dbReference type="RefSeq" id="WP_092410794.1">
    <property type="nucleotide sequence ID" value="NZ_FOVF01000044.1"/>
</dbReference>
<feature type="signal peptide" evidence="3">
    <location>
        <begin position="1"/>
        <end position="19"/>
    </location>
</feature>
<keyword evidence="5" id="KW-0675">Receptor</keyword>
<feature type="domain" description="Sortilin N-terminal" evidence="4">
    <location>
        <begin position="119"/>
        <end position="244"/>
    </location>
</feature>